<dbReference type="Proteomes" id="UP000553632">
    <property type="component" value="Unassembled WGS sequence"/>
</dbReference>
<dbReference type="EMBL" id="JABANO010006241">
    <property type="protein sequence ID" value="KAF4752139.1"/>
    <property type="molecule type" value="Genomic_DNA"/>
</dbReference>
<dbReference type="Gene3D" id="1.10.287.2620">
    <property type="match status" value="1"/>
</dbReference>
<dbReference type="GO" id="GO:0045505">
    <property type="term" value="F:dynein intermediate chain binding"/>
    <property type="evidence" value="ECO:0007669"/>
    <property type="project" value="InterPro"/>
</dbReference>
<accession>A0A7J6U356</accession>
<evidence type="ECO:0000256" key="9">
    <source>
        <dbReference type="ARBA" id="ARBA00023069"/>
    </source>
</evidence>
<keyword evidence="10" id="KW-0505">Motor protein</keyword>
<keyword evidence="8 13" id="KW-0175">Coiled coil</keyword>
<dbReference type="GO" id="GO:0005524">
    <property type="term" value="F:ATP binding"/>
    <property type="evidence" value="ECO:0007669"/>
    <property type="project" value="UniProtKB-KW"/>
</dbReference>
<dbReference type="InterPro" id="IPR013602">
    <property type="entry name" value="Dynein_heavy_linker"/>
</dbReference>
<gene>
    <name evidence="15" type="ORF">FOZ63_018118</name>
</gene>
<comment type="caution">
    <text evidence="15">The sequence shown here is derived from an EMBL/GenBank/DDBJ whole genome shotgun (WGS) entry which is preliminary data.</text>
</comment>
<reference evidence="15 16" key="1">
    <citation type="submission" date="2020-04" db="EMBL/GenBank/DDBJ databases">
        <title>Perkinsus olseni comparative genomics.</title>
        <authorList>
            <person name="Bogema D.R."/>
        </authorList>
    </citation>
    <scope>NUCLEOTIDE SEQUENCE [LARGE SCALE GENOMIC DNA]</scope>
    <source>
        <strain evidence="15 16">ATCC PRA-207</strain>
    </source>
</reference>
<feature type="domain" description="Dynein heavy chain linker" evidence="14">
    <location>
        <begin position="487"/>
        <end position="643"/>
    </location>
</feature>
<evidence type="ECO:0000256" key="1">
    <source>
        <dbReference type="ARBA" id="ARBA00004430"/>
    </source>
</evidence>
<name>A0A7J6U356_PEROL</name>
<evidence type="ECO:0000256" key="2">
    <source>
        <dbReference type="ARBA" id="ARBA00008887"/>
    </source>
</evidence>
<sequence>MILLELPEEGEVVNLDDFVDLQERHVREMTNVLMAKSTEIEAAVDDMLGAIVAYPVDPHVRGVSESELIKVKAHYNWSMYQALLNATRRSLQLLKARICARPIVSTVAYDELPSPFFEVNLQLDGVSVRLDPSVEELQSAVNGGAVSILKCSKMIEAWDTVTIPRNVQLILNPNLPPVMGLGSQGTFYDRVAQDKEILKVVLLLTGAIQNSHDECEVYLERFSSFAWLWENSIEDQYKEFEASNPTLDDFEFKLRSFALLDEKFDSFESSRQIGALLLRPDSLAKSLKSLANDWKVAFSKQLHVKARDQLEALTEQIKSTAKRMNRAVEDGDIDALGYVMKTLNDVRRKQSEIELEFGPITHMYAILDTYLPSNVMDKDEQDARSMLKSNWLKLVEESEKRQQELSLKQAEYKKTLIQTVNNFKKDVRDFRKNYELHGPMVNGIAPREAVERLKRFKEEFEVRSRKQEIYYLGEDLFGLPHQQYPKLEKTKQELGYLAQLYDLYVLVLETIKEWKDYLWTEVPQHVDDMKSQVEVFSNRCKKMPKQLREWPAYHELKKEIEDFSEALPLLVELAKPSIMPRHWQQVQELTGKELQVDSEMFMLQSLIDANLQEYIDEVTDICDSADKQLIIEKRLADITKQWSE</sequence>
<protein>
    <recommendedName>
        <fullName evidence="14">Dynein heavy chain linker domain-containing protein</fullName>
    </recommendedName>
</protein>
<dbReference type="PANTHER" id="PTHR46532">
    <property type="entry name" value="MALE FERTILITY FACTOR KL5"/>
    <property type="match status" value="1"/>
</dbReference>
<feature type="non-terminal residue" evidence="15">
    <location>
        <position position="1"/>
    </location>
</feature>
<dbReference type="PANTHER" id="PTHR46532:SF4">
    <property type="entry name" value="AAA+ ATPASE DOMAIN-CONTAINING PROTEIN"/>
    <property type="match status" value="1"/>
</dbReference>
<keyword evidence="11" id="KW-0206">Cytoskeleton</keyword>
<evidence type="ECO:0000256" key="12">
    <source>
        <dbReference type="ARBA" id="ARBA00023273"/>
    </source>
</evidence>
<evidence type="ECO:0000256" key="11">
    <source>
        <dbReference type="ARBA" id="ARBA00023212"/>
    </source>
</evidence>
<keyword evidence="4" id="KW-0493">Microtubule</keyword>
<evidence type="ECO:0000313" key="16">
    <source>
        <dbReference type="Proteomes" id="UP000553632"/>
    </source>
</evidence>
<dbReference type="FunFam" id="1.10.287.2620:FF:000002">
    <property type="entry name" value="Dynein heavy chain 2, axonemal"/>
    <property type="match status" value="1"/>
</dbReference>
<dbReference type="GO" id="GO:0051959">
    <property type="term" value="F:dynein light intermediate chain binding"/>
    <property type="evidence" value="ECO:0007669"/>
    <property type="project" value="InterPro"/>
</dbReference>
<dbReference type="OMA" id="NSHDECE"/>
<evidence type="ECO:0000256" key="4">
    <source>
        <dbReference type="ARBA" id="ARBA00022701"/>
    </source>
</evidence>
<evidence type="ECO:0000313" key="15">
    <source>
        <dbReference type="EMBL" id="KAF4752139.1"/>
    </source>
</evidence>
<comment type="similarity">
    <text evidence="2">Belongs to the dynein heavy chain family.</text>
</comment>
<keyword evidence="12" id="KW-0966">Cell projection</keyword>
<evidence type="ECO:0000256" key="3">
    <source>
        <dbReference type="ARBA" id="ARBA00022490"/>
    </source>
</evidence>
<keyword evidence="16" id="KW-1185">Reference proteome</keyword>
<feature type="coiled-coil region" evidence="13">
    <location>
        <begin position="303"/>
        <end position="330"/>
    </location>
</feature>
<keyword evidence="7" id="KW-0243">Dynein</keyword>
<keyword evidence="6" id="KW-0067">ATP-binding</keyword>
<dbReference type="Pfam" id="PF08393">
    <property type="entry name" value="DHC_N2"/>
    <property type="match status" value="1"/>
</dbReference>
<dbReference type="GO" id="GO:0005874">
    <property type="term" value="C:microtubule"/>
    <property type="evidence" value="ECO:0007669"/>
    <property type="project" value="UniProtKB-KW"/>
</dbReference>
<comment type="subcellular location">
    <subcellularLocation>
        <location evidence="1">Cytoplasm</location>
        <location evidence="1">Cytoskeleton</location>
        <location evidence="1">Cilium axoneme</location>
    </subcellularLocation>
</comment>
<dbReference type="AlphaFoldDB" id="A0A7J6U356"/>
<evidence type="ECO:0000256" key="13">
    <source>
        <dbReference type="SAM" id="Coils"/>
    </source>
</evidence>
<evidence type="ECO:0000256" key="5">
    <source>
        <dbReference type="ARBA" id="ARBA00022741"/>
    </source>
</evidence>
<evidence type="ECO:0000256" key="10">
    <source>
        <dbReference type="ARBA" id="ARBA00023175"/>
    </source>
</evidence>
<dbReference type="GO" id="GO:0007018">
    <property type="term" value="P:microtubule-based movement"/>
    <property type="evidence" value="ECO:0007669"/>
    <property type="project" value="InterPro"/>
</dbReference>
<evidence type="ECO:0000256" key="6">
    <source>
        <dbReference type="ARBA" id="ARBA00022840"/>
    </source>
</evidence>
<keyword evidence="9" id="KW-0969">Cilium</keyword>
<evidence type="ECO:0000256" key="7">
    <source>
        <dbReference type="ARBA" id="ARBA00023017"/>
    </source>
</evidence>
<dbReference type="InterPro" id="IPR026983">
    <property type="entry name" value="DHC"/>
</dbReference>
<evidence type="ECO:0000256" key="8">
    <source>
        <dbReference type="ARBA" id="ARBA00023054"/>
    </source>
</evidence>
<dbReference type="GO" id="GO:0005858">
    <property type="term" value="C:axonemal dynein complex"/>
    <property type="evidence" value="ECO:0007669"/>
    <property type="project" value="TreeGrafter"/>
</dbReference>
<keyword evidence="3" id="KW-0963">Cytoplasm</keyword>
<proteinExistence type="inferred from homology"/>
<evidence type="ECO:0000259" key="14">
    <source>
        <dbReference type="Pfam" id="PF08393"/>
    </source>
</evidence>
<keyword evidence="5" id="KW-0547">Nucleotide-binding</keyword>
<organism evidence="15 16">
    <name type="scientific">Perkinsus olseni</name>
    <name type="common">Perkinsus atlanticus</name>
    <dbReference type="NCBI Taxonomy" id="32597"/>
    <lineage>
        <taxon>Eukaryota</taxon>
        <taxon>Sar</taxon>
        <taxon>Alveolata</taxon>
        <taxon>Perkinsozoa</taxon>
        <taxon>Perkinsea</taxon>
        <taxon>Perkinsida</taxon>
        <taxon>Perkinsidae</taxon>
        <taxon>Perkinsus</taxon>
    </lineage>
</organism>